<gene>
    <name evidence="2" type="ORF">H0G86_005658</name>
</gene>
<protein>
    <submittedName>
        <fullName evidence="2">Uncharacterized protein</fullName>
    </submittedName>
</protein>
<organism evidence="2 3">
    <name type="scientific">Trichoderma simmonsii</name>
    <dbReference type="NCBI Taxonomy" id="1491479"/>
    <lineage>
        <taxon>Eukaryota</taxon>
        <taxon>Fungi</taxon>
        <taxon>Dikarya</taxon>
        <taxon>Ascomycota</taxon>
        <taxon>Pezizomycotina</taxon>
        <taxon>Sordariomycetes</taxon>
        <taxon>Hypocreomycetidae</taxon>
        <taxon>Hypocreales</taxon>
        <taxon>Hypocreaceae</taxon>
        <taxon>Trichoderma</taxon>
    </lineage>
</organism>
<sequence length="87" mass="9107">METYDPLAVCQASSRTPARAQSTRDALDKASKEPRSAICLSVALIGLCLDSILLELSIPACSALPAPALPLLRPLWSGGSPFSLSQP</sequence>
<dbReference type="EMBL" id="CP075866">
    <property type="protein sequence ID" value="QYS98479.1"/>
    <property type="molecule type" value="Genomic_DNA"/>
</dbReference>
<evidence type="ECO:0000313" key="2">
    <source>
        <dbReference type="EMBL" id="QYS98479.1"/>
    </source>
</evidence>
<evidence type="ECO:0000313" key="3">
    <source>
        <dbReference type="Proteomes" id="UP000826661"/>
    </source>
</evidence>
<dbReference type="Proteomes" id="UP000826661">
    <property type="component" value="Chromosome III"/>
</dbReference>
<feature type="region of interest" description="Disordered" evidence="1">
    <location>
        <begin position="1"/>
        <end position="28"/>
    </location>
</feature>
<name>A0A8G0LEN4_9HYPO</name>
<evidence type="ECO:0000256" key="1">
    <source>
        <dbReference type="SAM" id="MobiDB-lite"/>
    </source>
</evidence>
<proteinExistence type="predicted"/>
<accession>A0A8G0LEN4</accession>
<feature type="compositionally biased region" description="Polar residues" evidence="1">
    <location>
        <begin position="11"/>
        <end position="24"/>
    </location>
</feature>
<dbReference type="AlphaFoldDB" id="A0A8G0LEN4"/>
<keyword evidence="3" id="KW-1185">Reference proteome</keyword>
<reference evidence="2 3" key="1">
    <citation type="journal article" date="2021" name="BMC Genomics">
        <title>Telomere-to-telomere genome assembly of asparaginase-producing Trichoderma simmonsii.</title>
        <authorList>
            <person name="Chung D."/>
            <person name="Kwon Y.M."/>
            <person name="Yang Y."/>
        </authorList>
    </citation>
    <scope>NUCLEOTIDE SEQUENCE [LARGE SCALE GENOMIC DNA]</scope>
    <source>
        <strain evidence="2 3">GH-Sj1</strain>
    </source>
</reference>